<reference evidence="1" key="2">
    <citation type="journal article" date="2021" name="Front. Microbiol.">
        <title>Comprehensive Comparative Genomics and Phenotyping of Methylobacterium Species.</title>
        <authorList>
            <person name="Alessa O."/>
            <person name="Ogura Y."/>
            <person name="Fujitani Y."/>
            <person name="Takami H."/>
            <person name="Hayashi T."/>
            <person name="Sahin N."/>
            <person name="Tani A."/>
        </authorList>
    </citation>
    <scope>NUCLEOTIDE SEQUENCE</scope>
    <source>
        <strain evidence="1">DSM 22415</strain>
    </source>
</reference>
<name>A0A564FUP8_9HYPH</name>
<evidence type="ECO:0000313" key="3">
    <source>
        <dbReference type="Proteomes" id="UP000401717"/>
    </source>
</evidence>
<dbReference type="Proteomes" id="UP001055303">
    <property type="component" value="Unassembled WGS sequence"/>
</dbReference>
<dbReference type="OrthoDB" id="8160532at2"/>
<gene>
    <name evidence="1" type="ORF">IFDJLNFL_2093</name>
    <name evidence="2" type="ORF">MTDSW087_01456</name>
</gene>
<dbReference type="Proteomes" id="UP000401717">
    <property type="component" value="Unassembled WGS sequence"/>
</dbReference>
<proteinExistence type="predicted"/>
<evidence type="ECO:0000313" key="1">
    <source>
        <dbReference type="EMBL" id="GJD56198.1"/>
    </source>
</evidence>
<dbReference type="EMBL" id="CABFVH010000006">
    <property type="protein sequence ID" value="VUF11772.1"/>
    <property type="molecule type" value="Genomic_DNA"/>
</dbReference>
<protein>
    <submittedName>
        <fullName evidence="2">Uncharacterized protein</fullName>
    </submittedName>
</protein>
<evidence type="ECO:0000313" key="4">
    <source>
        <dbReference type="Proteomes" id="UP001055303"/>
    </source>
</evidence>
<dbReference type="AlphaFoldDB" id="A0A564FUP8"/>
<reference evidence="1" key="3">
    <citation type="submission" date="2021-08" db="EMBL/GenBank/DDBJ databases">
        <authorList>
            <person name="Tani A."/>
            <person name="Ola A."/>
            <person name="Ogura Y."/>
            <person name="Katsura K."/>
            <person name="Hayashi T."/>
        </authorList>
    </citation>
    <scope>NUCLEOTIDE SEQUENCE</scope>
    <source>
        <strain evidence="1">DSM 22415</strain>
    </source>
</reference>
<accession>A0A564FUP8</accession>
<keyword evidence="4" id="KW-1185">Reference proteome</keyword>
<dbReference type="RefSeq" id="WP_144762257.1">
    <property type="nucleotide sequence ID" value="NZ_BPQI01000051.1"/>
</dbReference>
<organism evidence="2 3">
    <name type="scientific">Methylobacterium dankookense</name>
    <dbReference type="NCBI Taxonomy" id="560405"/>
    <lineage>
        <taxon>Bacteria</taxon>
        <taxon>Pseudomonadati</taxon>
        <taxon>Pseudomonadota</taxon>
        <taxon>Alphaproteobacteria</taxon>
        <taxon>Hyphomicrobiales</taxon>
        <taxon>Methylobacteriaceae</taxon>
        <taxon>Methylobacterium</taxon>
    </lineage>
</organism>
<sequence length="172" mass="18345">MSAAAASAAEGGAAGSLCQGDEDVLFSCALGGRVASLCATLKQETIERITYRYGTRARIEISYAAESGNGNRFKGTVAPASPRALIRQVWFDRGPFRYLLTECLGGDCVRPAGLAVLRGDRVVKNGGCTGPGNDRAWFSDKLVDFKSAVADSRSKTELLVIEDADNMPEKLY</sequence>
<evidence type="ECO:0000313" key="2">
    <source>
        <dbReference type="EMBL" id="VUF11772.1"/>
    </source>
</evidence>
<reference evidence="2 3" key="1">
    <citation type="submission" date="2019-06" db="EMBL/GenBank/DDBJ databases">
        <authorList>
            <person name="Rodrigo-Torres L."/>
            <person name="Arahal R. D."/>
            <person name="Lucena T."/>
        </authorList>
    </citation>
    <scope>NUCLEOTIDE SEQUENCE [LARGE SCALE GENOMIC DNA]</scope>
    <source>
        <strain evidence="2 3">SW08-7</strain>
    </source>
</reference>
<dbReference type="EMBL" id="BPQI01000051">
    <property type="protein sequence ID" value="GJD56198.1"/>
    <property type="molecule type" value="Genomic_DNA"/>
</dbReference>